<dbReference type="EMBL" id="CAVNYO010000104">
    <property type="protein sequence ID" value="CAK5265942.1"/>
    <property type="molecule type" value="Genomic_DNA"/>
</dbReference>
<protein>
    <recommendedName>
        <fullName evidence="2">BCAS3 WD40 domain-containing protein</fullName>
    </recommendedName>
</protein>
<evidence type="ECO:0000259" key="2">
    <source>
        <dbReference type="Pfam" id="PF21034"/>
    </source>
</evidence>
<proteinExistence type="predicted"/>
<sequence length="1233" mass="131494">MPSGTKRPRKRNPQTASPSTPSSSLPESPVAASPLVGSPSLGGVLHDMLFEQGAEMERASPSKYPTPLPEDEDEDEERDALPIRMRAFEAPPLVATLSAATDVRHPRREIDLGREETDGVSLIDMDKVEVEEMRKTADSHSAVTSNGAIPARRTVATSQPVQRSSKPDNQTLYNSSRMASIPSPAFPPSQPAGHVRSAEPPRIPSSSAAPRALSALSATLRAVQAATSTATAYATSTHAHANTGASMPGPMYSPLPPQWIGGFSDHIYPGVTETMRRPSDEEDRVLNATWADVMFPGNSEGTRLLTLVFEEGVQIWDVTDVADGSGVREVLNLDLSLCPLGAADGEGAMSGPVTSAVVLPPMASSGGQIDLAILTSHSLYLYDVISGVLTASYVFPSPAQATLSDWHDMDFTYGSPTRRELHVASQRIGTPVRFEVGRKGIVVSTNYPTGLVILSRPSLELLLVVPEADLVIPRAPPSSTSANRRASVASSTSPGSPIIYSSRRSSHYSGSPPAPEISSSSPPAQQPIFAMNERLLAFLAPVPATMSSPPLHVAGVDPPPALETLEKWGRSIGRFFSRSAPAAAGVVGALVGSPSSTASSAASDHEPVEENGCIRVLDLRHLFAGTEANATREVHVFHPGRAAVGKLAFTGDGTELIAVRRDGLGATVWGLRSNPTAPANYSTSPAHLYTLHRGRTAAYVESISPASDGRYIALTTKRRTIHVFAVNPGGGQVSGIGHVHGRGTMMGDSSADGLGLHALVRMKLPPPRKVTSETVHEEVHLLTGTASTPPPLAVTFLPQKSSPGRTSPHSPSPPFRNQPLHGTQDMLVFDPLDGVLSLRRITTSLEPHLGGIDIGLGSMKVPVPVSVSLPAARALGLSSATSVSASPPLPIQSFGSPGSYASSHHQHSASAGSDLGELVGKEMIVATWRLGRKRGWDEVRSAERLLKSRSIEAGKQDDWLAQAELSTCQYTRPIYLAHQFSFYRLGEDYHALIRRYQLGIRGKRIQMRRPIEVSAVASGGGGEAFVEGFGYDLPTNVEKRLRTERRQTSASFDEPLASALSGSTPYSLPTQPILPMLPNGDGRRRGIPIRAVTHGLGDGVAGGLGRLRREMRTQTRVSPPAAQYNEDMLSVPLEFDDEDEDFAVPEDDPSHLQSEDLSNVSTPSTAMAEVEEAEDLQKVQEDESAFGWNAEDAQAVEEAERFDTISVKGFLEEGEIDAAATIVLPKRKKKAKK</sequence>
<feature type="compositionally biased region" description="Low complexity" evidence="1">
    <location>
        <begin position="493"/>
        <end position="524"/>
    </location>
</feature>
<feature type="region of interest" description="Disordered" evidence="1">
    <location>
        <begin position="790"/>
        <end position="822"/>
    </location>
</feature>
<evidence type="ECO:0000256" key="1">
    <source>
        <dbReference type="SAM" id="MobiDB-lite"/>
    </source>
</evidence>
<feature type="region of interest" description="Disordered" evidence="1">
    <location>
        <begin position="1"/>
        <end position="79"/>
    </location>
</feature>
<dbReference type="InterPro" id="IPR048382">
    <property type="entry name" value="BCAS3_WD40"/>
</dbReference>
<evidence type="ECO:0000313" key="4">
    <source>
        <dbReference type="Proteomes" id="UP001295794"/>
    </source>
</evidence>
<evidence type="ECO:0000313" key="3">
    <source>
        <dbReference type="EMBL" id="CAK5265942.1"/>
    </source>
</evidence>
<dbReference type="GO" id="GO:0006914">
    <property type="term" value="P:autophagy"/>
    <property type="evidence" value="ECO:0007669"/>
    <property type="project" value="InterPro"/>
</dbReference>
<feature type="compositionally biased region" description="Low complexity" evidence="1">
    <location>
        <begin position="198"/>
        <end position="210"/>
    </location>
</feature>
<dbReference type="AlphaFoldDB" id="A0AAD2GZ31"/>
<feature type="region of interest" description="Disordered" evidence="1">
    <location>
        <begin position="137"/>
        <end position="210"/>
    </location>
</feature>
<feature type="compositionally biased region" description="Acidic residues" evidence="1">
    <location>
        <begin position="69"/>
        <end position="78"/>
    </location>
</feature>
<dbReference type="InterPro" id="IPR045142">
    <property type="entry name" value="BCAS3-like"/>
</dbReference>
<feature type="compositionally biased region" description="Polar residues" evidence="1">
    <location>
        <begin position="155"/>
        <end position="178"/>
    </location>
</feature>
<feature type="compositionally biased region" description="Basic residues" evidence="1">
    <location>
        <begin position="1"/>
        <end position="12"/>
    </location>
</feature>
<dbReference type="Gene3D" id="2.130.10.10">
    <property type="entry name" value="YVTN repeat-like/Quinoprotein amine dehydrogenase"/>
    <property type="match status" value="1"/>
</dbReference>
<dbReference type="Pfam" id="PF21034">
    <property type="entry name" value="BCAS3_WD40"/>
    <property type="match status" value="1"/>
</dbReference>
<dbReference type="SUPFAM" id="SSF101908">
    <property type="entry name" value="Putative isomerase YbhE"/>
    <property type="match status" value="1"/>
</dbReference>
<reference evidence="3" key="1">
    <citation type="submission" date="2023-11" db="EMBL/GenBank/DDBJ databases">
        <authorList>
            <person name="De Vega J J."/>
            <person name="De Vega J J."/>
        </authorList>
    </citation>
    <scope>NUCLEOTIDE SEQUENCE</scope>
</reference>
<gene>
    <name evidence="3" type="ORF">MYCIT1_LOCUS7343</name>
</gene>
<dbReference type="Proteomes" id="UP001295794">
    <property type="component" value="Unassembled WGS sequence"/>
</dbReference>
<comment type="caution">
    <text evidence="3">The sequence shown here is derived from an EMBL/GenBank/DDBJ whole genome shotgun (WGS) entry which is preliminary data.</text>
</comment>
<name>A0AAD2GZ31_9AGAR</name>
<feature type="compositionally biased region" description="Polar residues" evidence="1">
    <location>
        <begin position="798"/>
        <end position="809"/>
    </location>
</feature>
<dbReference type="GO" id="GO:0042594">
    <property type="term" value="P:response to starvation"/>
    <property type="evidence" value="ECO:0007669"/>
    <property type="project" value="TreeGrafter"/>
</dbReference>
<dbReference type="PANTHER" id="PTHR13268:SF0">
    <property type="entry name" value="BCAS3 MICROTUBULE ASSOCIATED CELL MIGRATION FACTOR"/>
    <property type="match status" value="1"/>
</dbReference>
<dbReference type="PANTHER" id="PTHR13268">
    <property type="entry name" value="BREAST CARCINOMA AMPLIFIED SEQUENCE 3"/>
    <property type="match status" value="1"/>
</dbReference>
<feature type="compositionally biased region" description="Low complexity" evidence="1">
    <location>
        <begin position="17"/>
        <end position="29"/>
    </location>
</feature>
<accession>A0AAD2GZ31</accession>
<feature type="region of interest" description="Disordered" evidence="1">
    <location>
        <begin position="1044"/>
        <end position="1081"/>
    </location>
</feature>
<organism evidence="3 4">
    <name type="scientific">Mycena citricolor</name>
    <dbReference type="NCBI Taxonomy" id="2018698"/>
    <lineage>
        <taxon>Eukaryota</taxon>
        <taxon>Fungi</taxon>
        <taxon>Dikarya</taxon>
        <taxon>Basidiomycota</taxon>
        <taxon>Agaricomycotina</taxon>
        <taxon>Agaricomycetes</taxon>
        <taxon>Agaricomycetidae</taxon>
        <taxon>Agaricales</taxon>
        <taxon>Marasmiineae</taxon>
        <taxon>Mycenaceae</taxon>
        <taxon>Mycena</taxon>
    </lineage>
</organism>
<dbReference type="InterPro" id="IPR015943">
    <property type="entry name" value="WD40/YVTN_repeat-like_dom_sf"/>
</dbReference>
<feature type="region of interest" description="Disordered" evidence="1">
    <location>
        <begin position="1140"/>
        <end position="1161"/>
    </location>
</feature>
<keyword evidence="4" id="KW-1185">Reference proteome</keyword>
<dbReference type="GO" id="GO:0005737">
    <property type="term" value="C:cytoplasm"/>
    <property type="evidence" value="ECO:0007669"/>
    <property type="project" value="TreeGrafter"/>
</dbReference>
<feature type="region of interest" description="Disordered" evidence="1">
    <location>
        <begin position="474"/>
        <end position="524"/>
    </location>
</feature>
<feature type="compositionally biased region" description="Polar residues" evidence="1">
    <location>
        <begin position="1060"/>
        <end position="1070"/>
    </location>
</feature>
<feature type="compositionally biased region" description="Polar residues" evidence="1">
    <location>
        <begin position="477"/>
        <end position="492"/>
    </location>
</feature>
<feature type="domain" description="BCAS3 WD40" evidence="2">
    <location>
        <begin position="641"/>
        <end position="742"/>
    </location>
</feature>